<dbReference type="STRING" id="983966.A0A1E4RV87"/>
<dbReference type="InterPro" id="IPR033133">
    <property type="entry name" value="PUM-HD"/>
</dbReference>
<dbReference type="InterPro" id="IPR001313">
    <property type="entry name" value="Pumilio_RNA-bd_rpt"/>
</dbReference>
<feature type="repeat" description="Pumilio" evidence="2">
    <location>
        <begin position="250"/>
        <end position="286"/>
    </location>
</feature>
<dbReference type="Gene3D" id="1.25.10.10">
    <property type="entry name" value="Leucine-rich Repeat Variant"/>
    <property type="match status" value="1"/>
</dbReference>
<dbReference type="Proteomes" id="UP000094389">
    <property type="component" value="Unassembled WGS sequence"/>
</dbReference>
<accession>A0A1E4RV87</accession>
<evidence type="ECO:0000256" key="2">
    <source>
        <dbReference type="PROSITE-ProRule" id="PRU00317"/>
    </source>
</evidence>
<proteinExistence type="predicted"/>
<dbReference type="PANTHER" id="PTHR47093:SF1">
    <property type="entry name" value="PROTEIN JSN1-RELATED"/>
    <property type="match status" value="1"/>
</dbReference>
<dbReference type="OrthoDB" id="2017782at2759"/>
<dbReference type="FunFam" id="1.25.10.10:FF:000167">
    <property type="entry name" value="RNA binding protein Jsn1"/>
    <property type="match status" value="1"/>
</dbReference>
<sequence length="367" mass="40987">FGVNVSDGIIPNIISNALKYEGNDTDLGPLPDPIPIRDFDAPKLREIRKLIDNESLTTFEIEELAMAMLEELPELSSDYLGNTVVQKLFEFGSAPIKHVMLKEVSRYLAQMGAHKNGTWSAQKMISVADTPLQKQTVAESLKPYCAPLFNDQFGNYVIQCSLKFGSPWNNFIFEAILAKFWIITHNRFGARAVRACLESHEATLEQTALVSAAIVAYADHLAIDQNAALLITWFLDTCTLPNRHMLLTPRLVPHLAQLCTHKLASLTILKILNNRSEPEAKSMILTALFGDVNASVENTRPPQLLELVLQDSSHGAGFIFKVLSNPQLEADVRKHVVSQVRKVLVEMNISSYQDYKRLMDEVGLSSR</sequence>
<keyword evidence="5" id="KW-1185">Reference proteome</keyword>
<organism evidence="4 5">
    <name type="scientific">Cyberlindnera jadinii (strain ATCC 18201 / CBS 1600 / BCRC 20928 / JCM 3617 / NBRC 0987 / NRRL Y-1542)</name>
    <name type="common">Torula yeast</name>
    <name type="synonym">Candida utilis</name>
    <dbReference type="NCBI Taxonomy" id="983966"/>
    <lineage>
        <taxon>Eukaryota</taxon>
        <taxon>Fungi</taxon>
        <taxon>Dikarya</taxon>
        <taxon>Ascomycota</taxon>
        <taxon>Saccharomycotina</taxon>
        <taxon>Saccharomycetes</taxon>
        <taxon>Phaffomycetales</taxon>
        <taxon>Phaffomycetaceae</taxon>
        <taxon>Cyberlindnera</taxon>
    </lineage>
</organism>
<evidence type="ECO:0000313" key="5">
    <source>
        <dbReference type="Proteomes" id="UP000094389"/>
    </source>
</evidence>
<evidence type="ECO:0000313" key="4">
    <source>
        <dbReference type="EMBL" id="ODV70995.1"/>
    </source>
</evidence>
<dbReference type="GO" id="GO:0000288">
    <property type="term" value="P:nuclear-transcribed mRNA catabolic process, deadenylation-dependent decay"/>
    <property type="evidence" value="ECO:0007669"/>
    <property type="project" value="TreeGrafter"/>
</dbReference>
<dbReference type="InterPro" id="IPR011989">
    <property type="entry name" value="ARM-like"/>
</dbReference>
<dbReference type="PANTHER" id="PTHR47093">
    <property type="entry name" value="PROTEIN JSN1-RELATED"/>
    <property type="match status" value="1"/>
</dbReference>
<feature type="domain" description="PUM-HD" evidence="3">
    <location>
        <begin position="5"/>
        <end position="366"/>
    </location>
</feature>
<dbReference type="RefSeq" id="XP_020068034.1">
    <property type="nucleotide sequence ID" value="XM_020212098.1"/>
</dbReference>
<keyword evidence="1" id="KW-0677">Repeat</keyword>
<dbReference type="PROSITE" id="PS50303">
    <property type="entry name" value="PUM_HD"/>
    <property type="match status" value="1"/>
</dbReference>
<dbReference type="Pfam" id="PF00806">
    <property type="entry name" value="PUF"/>
    <property type="match status" value="3"/>
</dbReference>
<name>A0A1E4RV87_CYBJN</name>
<gene>
    <name evidence="4" type="ORF">CYBJADRAFT_111409</name>
</gene>
<dbReference type="InterPro" id="IPR016024">
    <property type="entry name" value="ARM-type_fold"/>
</dbReference>
<dbReference type="GO" id="GO:0003729">
    <property type="term" value="F:mRNA binding"/>
    <property type="evidence" value="ECO:0007669"/>
    <property type="project" value="UniProtKB-ARBA"/>
</dbReference>
<dbReference type="SMART" id="SM00025">
    <property type="entry name" value="Pumilio"/>
    <property type="match status" value="6"/>
</dbReference>
<dbReference type="GeneID" id="30986494"/>
<dbReference type="SUPFAM" id="SSF48371">
    <property type="entry name" value="ARM repeat"/>
    <property type="match status" value="1"/>
</dbReference>
<feature type="repeat" description="Pumilio" evidence="2">
    <location>
        <begin position="67"/>
        <end position="102"/>
    </location>
</feature>
<feature type="non-terminal residue" evidence="4">
    <location>
        <position position="1"/>
    </location>
</feature>
<dbReference type="InterPro" id="IPR052645">
    <property type="entry name" value="Pumilio_domain_protein"/>
</dbReference>
<dbReference type="PROSITE" id="PS50302">
    <property type="entry name" value="PUM"/>
    <property type="match status" value="2"/>
</dbReference>
<protein>
    <submittedName>
        <fullName evidence="4">ARM repeat-containing protein</fullName>
    </submittedName>
</protein>
<dbReference type="AlphaFoldDB" id="A0A1E4RV87"/>
<reference evidence="4 5" key="1">
    <citation type="journal article" date="2016" name="Proc. Natl. Acad. Sci. U.S.A.">
        <title>Comparative genomics of biotechnologically important yeasts.</title>
        <authorList>
            <person name="Riley R."/>
            <person name="Haridas S."/>
            <person name="Wolfe K.H."/>
            <person name="Lopes M.R."/>
            <person name="Hittinger C.T."/>
            <person name="Goeker M."/>
            <person name="Salamov A.A."/>
            <person name="Wisecaver J.H."/>
            <person name="Long T.M."/>
            <person name="Calvey C.H."/>
            <person name="Aerts A.L."/>
            <person name="Barry K.W."/>
            <person name="Choi C."/>
            <person name="Clum A."/>
            <person name="Coughlan A.Y."/>
            <person name="Deshpande S."/>
            <person name="Douglass A.P."/>
            <person name="Hanson S.J."/>
            <person name="Klenk H.-P."/>
            <person name="LaButti K.M."/>
            <person name="Lapidus A."/>
            <person name="Lindquist E.A."/>
            <person name="Lipzen A.M."/>
            <person name="Meier-Kolthoff J.P."/>
            <person name="Ohm R.A."/>
            <person name="Otillar R.P."/>
            <person name="Pangilinan J.L."/>
            <person name="Peng Y."/>
            <person name="Rokas A."/>
            <person name="Rosa C.A."/>
            <person name="Scheuner C."/>
            <person name="Sibirny A.A."/>
            <person name="Slot J.C."/>
            <person name="Stielow J.B."/>
            <person name="Sun H."/>
            <person name="Kurtzman C.P."/>
            <person name="Blackwell M."/>
            <person name="Grigoriev I.V."/>
            <person name="Jeffries T.W."/>
        </authorList>
    </citation>
    <scope>NUCLEOTIDE SEQUENCE [LARGE SCALE GENOMIC DNA]</scope>
    <source>
        <strain evidence="5">ATCC 18201 / CBS 1600 / BCRC 20928 / JCM 3617 / NBRC 0987 / NRRL Y-1542</strain>
    </source>
</reference>
<dbReference type="OMA" id="MNISSYQ"/>
<evidence type="ECO:0000259" key="3">
    <source>
        <dbReference type="PROSITE" id="PS50303"/>
    </source>
</evidence>
<dbReference type="EMBL" id="KV453946">
    <property type="protein sequence ID" value="ODV70995.1"/>
    <property type="molecule type" value="Genomic_DNA"/>
</dbReference>
<feature type="non-terminal residue" evidence="4">
    <location>
        <position position="367"/>
    </location>
</feature>
<evidence type="ECO:0000256" key="1">
    <source>
        <dbReference type="ARBA" id="ARBA00022737"/>
    </source>
</evidence>